<dbReference type="PROSITE" id="PS00131">
    <property type="entry name" value="CARBOXYPEPT_SER_SER"/>
    <property type="match status" value="1"/>
</dbReference>
<dbReference type="InterPro" id="IPR029058">
    <property type="entry name" value="AB_hydrolase_fold"/>
</dbReference>
<dbReference type="GO" id="GO:0006508">
    <property type="term" value="P:proteolysis"/>
    <property type="evidence" value="ECO:0007669"/>
    <property type="project" value="UniProtKB-KW"/>
</dbReference>
<proteinExistence type="inferred from homology"/>
<dbReference type="Gene3D" id="3.40.50.1820">
    <property type="entry name" value="alpha/beta hydrolase"/>
    <property type="match status" value="1"/>
</dbReference>
<dbReference type="SUPFAM" id="SSF53474">
    <property type="entry name" value="alpha/beta-Hydrolases"/>
    <property type="match status" value="1"/>
</dbReference>
<dbReference type="KEGG" id="mrr:Moror_1565"/>
<reference evidence="7 8" key="1">
    <citation type="journal article" date="2014" name="BMC Genomics">
        <title>Genome and secretome analysis of the hemibiotrophic fungal pathogen, Moniliophthora roreri, which causes frosty pod rot disease of cacao: mechanisms of the biotrophic and necrotrophic phases.</title>
        <authorList>
            <person name="Meinhardt L.W."/>
            <person name="Costa G.G.L."/>
            <person name="Thomazella D.P.T."/>
            <person name="Teixeira P.J.P.L."/>
            <person name="Carazzolle M.F."/>
            <person name="Schuster S.C."/>
            <person name="Carlson J.E."/>
            <person name="Guiltinan M.J."/>
            <person name="Mieczkowski P."/>
            <person name="Farmer A."/>
            <person name="Ramaraj T."/>
            <person name="Crozier J."/>
            <person name="Davis R.E."/>
            <person name="Shao J."/>
            <person name="Melnick R.L."/>
            <person name="Pereira G.A.G."/>
            <person name="Bailey B.A."/>
        </authorList>
    </citation>
    <scope>NUCLEOTIDE SEQUENCE [LARGE SCALE GENOMIC DNA]</scope>
    <source>
        <strain evidence="7 8">MCA 2997</strain>
    </source>
</reference>
<dbReference type="InterPro" id="IPR001563">
    <property type="entry name" value="Peptidase_S10"/>
</dbReference>
<protein>
    <recommendedName>
        <fullName evidence="6">Carboxypeptidase</fullName>
        <ecNumber evidence="6">3.4.16.-</ecNumber>
    </recommendedName>
</protein>
<keyword evidence="8" id="KW-1185">Reference proteome</keyword>
<dbReference type="PANTHER" id="PTHR11802">
    <property type="entry name" value="SERINE PROTEASE FAMILY S10 SERINE CARBOXYPEPTIDASE"/>
    <property type="match status" value="1"/>
</dbReference>
<evidence type="ECO:0000313" key="8">
    <source>
        <dbReference type="Proteomes" id="UP000017559"/>
    </source>
</evidence>
<dbReference type="HOGENOM" id="CLU_008523_10_4_1"/>
<feature type="chain" id="PRO_5005148305" description="Carboxypeptidase" evidence="6">
    <location>
        <begin position="17"/>
        <end position="497"/>
    </location>
</feature>
<dbReference type="GO" id="GO:0000324">
    <property type="term" value="C:fungal-type vacuole"/>
    <property type="evidence" value="ECO:0007669"/>
    <property type="project" value="TreeGrafter"/>
</dbReference>
<evidence type="ECO:0000256" key="6">
    <source>
        <dbReference type="RuleBase" id="RU361156"/>
    </source>
</evidence>
<evidence type="ECO:0000256" key="1">
    <source>
        <dbReference type="ARBA" id="ARBA00009431"/>
    </source>
</evidence>
<name>V2YPE0_MONRO</name>
<keyword evidence="2 6" id="KW-0121">Carboxypeptidase</keyword>
<keyword evidence="6" id="KW-0732">Signal</keyword>
<gene>
    <name evidence="7" type="ORF">Moror_1565</name>
</gene>
<keyword evidence="3 6" id="KW-0645">Protease</keyword>
<evidence type="ECO:0000256" key="3">
    <source>
        <dbReference type="ARBA" id="ARBA00022670"/>
    </source>
</evidence>
<dbReference type="InterPro" id="IPR033124">
    <property type="entry name" value="Ser_caboxypep_his_AS"/>
</dbReference>
<evidence type="ECO:0000256" key="2">
    <source>
        <dbReference type="ARBA" id="ARBA00022645"/>
    </source>
</evidence>
<accession>V2YPE0</accession>
<dbReference type="GO" id="GO:0004185">
    <property type="term" value="F:serine-type carboxypeptidase activity"/>
    <property type="evidence" value="ECO:0007669"/>
    <property type="project" value="UniProtKB-UniRule"/>
</dbReference>
<dbReference type="EC" id="3.4.16.-" evidence="6"/>
<evidence type="ECO:0000256" key="4">
    <source>
        <dbReference type="ARBA" id="ARBA00022801"/>
    </source>
</evidence>
<keyword evidence="4 6" id="KW-0378">Hydrolase</keyword>
<feature type="signal peptide" evidence="6">
    <location>
        <begin position="1"/>
        <end position="16"/>
    </location>
</feature>
<dbReference type="Gene3D" id="1.10.287.410">
    <property type="match status" value="1"/>
</dbReference>
<evidence type="ECO:0000313" key="7">
    <source>
        <dbReference type="EMBL" id="ESK93559.1"/>
    </source>
</evidence>
<evidence type="ECO:0000256" key="5">
    <source>
        <dbReference type="ARBA" id="ARBA00023180"/>
    </source>
</evidence>
<dbReference type="Pfam" id="PF00450">
    <property type="entry name" value="Peptidase_S10"/>
    <property type="match status" value="1"/>
</dbReference>
<dbReference type="Proteomes" id="UP000017559">
    <property type="component" value="Unassembled WGS sequence"/>
</dbReference>
<dbReference type="PRINTS" id="PR00724">
    <property type="entry name" value="CRBOXYPTASEC"/>
</dbReference>
<dbReference type="PROSITE" id="PS00560">
    <property type="entry name" value="CARBOXYPEPT_SER_HIS"/>
    <property type="match status" value="1"/>
</dbReference>
<organism evidence="7 8">
    <name type="scientific">Moniliophthora roreri (strain MCA 2997)</name>
    <name type="common">Cocoa frosty pod rot fungus</name>
    <name type="synonym">Crinipellis roreri</name>
    <dbReference type="NCBI Taxonomy" id="1381753"/>
    <lineage>
        <taxon>Eukaryota</taxon>
        <taxon>Fungi</taxon>
        <taxon>Dikarya</taxon>
        <taxon>Basidiomycota</taxon>
        <taxon>Agaricomycotina</taxon>
        <taxon>Agaricomycetes</taxon>
        <taxon>Agaricomycetidae</taxon>
        <taxon>Agaricales</taxon>
        <taxon>Marasmiineae</taxon>
        <taxon>Marasmiaceae</taxon>
        <taxon>Moniliophthora</taxon>
    </lineage>
</organism>
<keyword evidence="5" id="KW-0325">Glycoprotein</keyword>
<sequence>MKALTALLAFALPTAAFPSSLSQQAILGNVGNGLEAYQKQYIAQNNMNYELVSHSSFNDHRLRIVEPKLCDPSVQQYSGYLDISETKHLFFWFFESRKSPSTAPLILWLNGGPGGSSLLGMLMELGPCWITDKGKNTTYNPHSWNTEANIIFLDQPVQVGFSYDDHNRNTVNTSAVGAQDVYAFFQLFYHRFPEYSTLPLHIAGESYGGVYVPNIANVVYQHNKDVAVGLRHINLASVILANALSDPKIQYESIFDYACGGGAPYRVFDPEGELCASLRTPTDICVHLIKACYNAPSRLTCEPASVYCNTQLMEPLGLSGYNPYDIRKLCQPEVDGPLCYDESVWIDKWMNMPANKIALGVPPERNFTAVNMAINHDFLATGEMAFDTKALLPELVNDGIRLLVYAGDCDTMCTNYIGKERWVEALNTKFHNEFSKAKLLPWYDSATGRHAGEVRSAGTAGNLTYVRIYDAGHMAPYDQPEALLDLITRWLREIPFA</sequence>
<dbReference type="InterPro" id="IPR018202">
    <property type="entry name" value="Ser_caboxypep_ser_AS"/>
</dbReference>
<comment type="similarity">
    <text evidence="1 6">Belongs to the peptidase S10 family.</text>
</comment>
<dbReference type="OrthoDB" id="443318at2759"/>
<dbReference type="AlphaFoldDB" id="V2YPE0"/>
<comment type="caution">
    <text evidence="7">The sequence shown here is derived from an EMBL/GenBank/DDBJ whole genome shotgun (WGS) entry which is preliminary data.</text>
</comment>
<dbReference type="EMBL" id="AWSO01000182">
    <property type="protein sequence ID" value="ESK93559.1"/>
    <property type="molecule type" value="Genomic_DNA"/>
</dbReference>
<dbReference type="PANTHER" id="PTHR11802:SF452">
    <property type="entry name" value="CARBOXYPEPTIDASE"/>
    <property type="match status" value="1"/>
</dbReference>